<dbReference type="GO" id="GO:1990189">
    <property type="term" value="F:protein N-terminal-serine acetyltransferase activity"/>
    <property type="evidence" value="ECO:0007669"/>
    <property type="project" value="TreeGrafter"/>
</dbReference>
<dbReference type="PROSITE" id="PS51186">
    <property type="entry name" value="GNAT"/>
    <property type="match status" value="1"/>
</dbReference>
<proteinExistence type="inferred from homology"/>
<evidence type="ECO:0000313" key="5">
    <source>
        <dbReference type="EMBL" id="EMR09126.1"/>
    </source>
</evidence>
<comment type="caution">
    <text evidence="5">The sequence shown here is derived from an EMBL/GenBank/DDBJ whole genome shotgun (WGS) entry which is preliminary data.</text>
</comment>
<dbReference type="PANTHER" id="PTHR23091">
    <property type="entry name" value="N-TERMINAL ACETYLTRANSFERASE"/>
    <property type="match status" value="1"/>
</dbReference>
<dbReference type="InterPro" id="IPR016181">
    <property type="entry name" value="Acyl_CoA_acyltransferase"/>
</dbReference>
<keyword evidence="1" id="KW-0808">Transferase</keyword>
<evidence type="ECO:0000313" key="6">
    <source>
        <dbReference type="Proteomes" id="UP000011958"/>
    </source>
</evidence>
<keyword evidence="6" id="KW-1185">Reference proteome</keyword>
<feature type="domain" description="N-acetyltransferase" evidence="4">
    <location>
        <begin position="1"/>
        <end position="152"/>
    </location>
</feature>
<dbReference type="SUPFAM" id="SSF55729">
    <property type="entry name" value="Acyl-CoA N-acyltransferases (Nat)"/>
    <property type="match status" value="1"/>
</dbReference>
<dbReference type="VEuPathDB" id="FungiDB:PNEG_02469"/>
<gene>
    <name evidence="5" type="ORF">PNEG_02469</name>
</gene>
<dbReference type="GO" id="GO:0031415">
    <property type="term" value="C:NatA complex"/>
    <property type="evidence" value="ECO:0007669"/>
    <property type="project" value="InterPro"/>
</dbReference>
<evidence type="ECO:0000256" key="3">
    <source>
        <dbReference type="ARBA" id="ARBA00025786"/>
    </source>
</evidence>
<dbReference type="STRING" id="1069680.M7NPU0"/>
<dbReference type="RefSeq" id="XP_007874478.1">
    <property type="nucleotide sequence ID" value="XM_007876287.1"/>
</dbReference>
<dbReference type="AlphaFoldDB" id="M7NPU0"/>
<evidence type="ECO:0000256" key="2">
    <source>
        <dbReference type="ARBA" id="ARBA00023315"/>
    </source>
</evidence>
<dbReference type="PANTHER" id="PTHR23091:SF4">
    <property type="entry name" value="N-TERMINAL AMINO-ACID N(ALPHA)-ACETYLTRANSFERASE NATA"/>
    <property type="match status" value="1"/>
</dbReference>
<accession>M7NPU0</accession>
<name>M7NPU0_PNEMU</name>
<dbReference type="EMBL" id="AFWA02000011">
    <property type="protein sequence ID" value="EMR09126.1"/>
    <property type="molecule type" value="Genomic_DNA"/>
</dbReference>
<keyword evidence="2" id="KW-0012">Acyltransferase</keyword>
<dbReference type="Gene3D" id="3.40.630.30">
    <property type="match status" value="1"/>
</dbReference>
<protein>
    <recommendedName>
        <fullName evidence="4">N-acetyltransferase domain-containing protein</fullName>
    </recommendedName>
</protein>
<evidence type="ECO:0000259" key="4">
    <source>
        <dbReference type="PROSITE" id="PS51186"/>
    </source>
</evidence>
<dbReference type="Proteomes" id="UP000011958">
    <property type="component" value="Unassembled WGS sequence"/>
</dbReference>
<dbReference type="GO" id="GO:1990190">
    <property type="term" value="F:protein-N-terminal-glutamate acetyltransferase activity"/>
    <property type="evidence" value="ECO:0007669"/>
    <property type="project" value="TreeGrafter"/>
</dbReference>
<dbReference type="OMA" id="LPENYFM"/>
<dbReference type="InterPro" id="IPR000182">
    <property type="entry name" value="GNAT_dom"/>
</dbReference>
<evidence type="ECO:0000256" key="1">
    <source>
        <dbReference type="ARBA" id="ARBA00022679"/>
    </source>
</evidence>
<comment type="similarity">
    <text evidence="3">Belongs to the acetyltransferase family. ARD1 subfamily.</text>
</comment>
<organism evidence="5 6">
    <name type="scientific">Pneumocystis murina (strain B123)</name>
    <name type="common">Mouse pneumocystis pneumonia agent</name>
    <name type="synonym">Pneumocystis carinii f. sp. muris</name>
    <dbReference type="NCBI Taxonomy" id="1069680"/>
    <lineage>
        <taxon>Eukaryota</taxon>
        <taxon>Fungi</taxon>
        <taxon>Dikarya</taxon>
        <taxon>Ascomycota</taxon>
        <taxon>Taphrinomycotina</taxon>
        <taxon>Pneumocystomycetes</taxon>
        <taxon>Pneumocystaceae</taxon>
        <taxon>Pneumocystis</taxon>
    </lineage>
</organism>
<reference evidence="6" key="1">
    <citation type="journal article" date="2016" name="Nat. Commun.">
        <title>Genome analysis of three Pneumocystis species reveals adaptation mechanisms to life exclusively in mammalian hosts.</title>
        <authorList>
            <person name="Ma L."/>
            <person name="Chen Z."/>
            <person name="Huang D.W."/>
            <person name="Kutty G."/>
            <person name="Ishihara M."/>
            <person name="Wang H."/>
            <person name="Abouelleil A."/>
            <person name="Bishop L."/>
            <person name="Davey E."/>
            <person name="Deng R."/>
            <person name="Deng X."/>
            <person name="Fan L."/>
            <person name="Fantoni G."/>
            <person name="Fitzgerald M."/>
            <person name="Gogineni E."/>
            <person name="Goldberg J.M."/>
            <person name="Handley G."/>
            <person name="Hu X."/>
            <person name="Huber C."/>
            <person name="Jiao X."/>
            <person name="Jones K."/>
            <person name="Levin J.Z."/>
            <person name="Liu Y."/>
            <person name="Macdonald P."/>
            <person name="Melnikov A."/>
            <person name="Raley C."/>
            <person name="Sassi M."/>
            <person name="Sherman B.T."/>
            <person name="Song X."/>
            <person name="Sykes S."/>
            <person name="Tran B."/>
            <person name="Walsh L."/>
            <person name="Xia Y."/>
            <person name="Yang J."/>
            <person name="Young S."/>
            <person name="Zeng Q."/>
            <person name="Zheng X."/>
            <person name="Stephens R."/>
            <person name="Nusbaum C."/>
            <person name="Birren B.W."/>
            <person name="Azadi P."/>
            <person name="Lempicki R.A."/>
            <person name="Cuomo C.A."/>
            <person name="Kovacs J.A."/>
        </authorList>
    </citation>
    <scope>NUCLEOTIDE SEQUENCE [LARGE SCALE GENOMIC DNA]</scope>
    <source>
        <strain evidence="6">B123</strain>
    </source>
</reference>
<dbReference type="eggNOG" id="KOG3235">
    <property type="taxonomic scope" value="Eukaryota"/>
</dbReference>
<dbReference type="Pfam" id="PF00583">
    <property type="entry name" value="Acetyltransf_1"/>
    <property type="match status" value="1"/>
</dbReference>
<dbReference type="CDD" id="cd04301">
    <property type="entry name" value="NAT_SF"/>
    <property type="match status" value="1"/>
</dbReference>
<dbReference type="InterPro" id="IPR045047">
    <property type="entry name" value="Ard1-like"/>
</dbReference>
<sequence>MNIRLARVEDLPGMQQVNLTNLPENYQMKYYLYHLLTWPQLSYVATNAKNRIIGYVLAKMDETDDTSQQGHITSLSVLRNYRRLGIAAQLMRQSQQAMVDNFQAKYVSLHVRKTNRAALKLYRNNLNFVVVGVEKEYYADGEDAFLMRCDLGHLKEPGIDIFTSEEVSSETCLSTRRDITNKNMRVSDMMEQLTEETQQFVL</sequence>
<dbReference type="GeneID" id="19896162"/>
<dbReference type="FunFam" id="3.40.630.30:FF:000037">
    <property type="entry name" value="N-alpha-acetyltransferase daf-31-like"/>
    <property type="match status" value="1"/>
</dbReference>
<dbReference type="OrthoDB" id="25586at2759"/>
<dbReference type="HOGENOM" id="CLU_013985_7_2_1"/>